<feature type="domain" description="WW" evidence="2">
    <location>
        <begin position="341"/>
        <end position="370"/>
    </location>
</feature>
<protein>
    <recommendedName>
        <fullName evidence="2">WW domain-containing protein</fullName>
    </recommendedName>
</protein>
<feature type="compositionally biased region" description="Pro residues" evidence="1">
    <location>
        <begin position="698"/>
        <end position="707"/>
    </location>
</feature>
<feature type="compositionally biased region" description="Acidic residues" evidence="1">
    <location>
        <begin position="144"/>
        <end position="155"/>
    </location>
</feature>
<name>A0AAW1SSK7_9CHLO</name>
<feature type="compositionally biased region" description="Low complexity" evidence="1">
    <location>
        <begin position="854"/>
        <end position="869"/>
    </location>
</feature>
<feature type="compositionally biased region" description="Low complexity" evidence="1">
    <location>
        <begin position="196"/>
        <end position="217"/>
    </location>
</feature>
<feature type="compositionally biased region" description="Low complexity" evidence="1">
    <location>
        <begin position="607"/>
        <end position="636"/>
    </location>
</feature>
<proteinExistence type="predicted"/>
<evidence type="ECO:0000259" key="2">
    <source>
        <dbReference type="PROSITE" id="PS50020"/>
    </source>
</evidence>
<dbReference type="SMART" id="SM00456">
    <property type="entry name" value="WW"/>
    <property type="match status" value="1"/>
</dbReference>
<feature type="region of interest" description="Disordered" evidence="1">
    <location>
        <begin position="67"/>
        <end position="282"/>
    </location>
</feature>
<feature type="compositionally biased region" description="Polar residues" evidence="1">
    <location>
        <begin position="129"/>
        <end position="138"/>
    </location>
</feature>
<feature type="compositionally biased region" description="Acidic residues" evidence="1">
    <location>
        <begin position="594"/>
        <end position="606"/>
    </location>
</feature>
<organism evidence="3 4">
    <name type="scientific">Apatococcus fuscideae</name>
    <dbReference type="NCBI Taxonomy" id="2026836"/>
    <lineage>
        <taxon>Eukaryota</taxon>
        <taxon>Viridiplantae</taxon>
        <taxon>Chlorophyta</taxon>
        <taxon>core chlorophytes</taxon>
        <taxon>Trebouxiophyceae</taxon>
        <taxon>Chlorellales</taxon>
        <taxon>Chlorellaceae</taxon>
        <taxon>Apatococcus</taxon>
    </lineage>
</organism>
<gene>
    <name evidence="3" type="ORF">WJX84_002587</name>
</gene>
<dbReference type="PANTHER" id="PTHR47852:SF2">
    <property type="entry name" value="WW DOMAIN-CONTAINING PROTEIN"/>
    <property type="match status" value="1"/>
</dbReference>
<feature type="compositionally biased region" description="Basic and acidic residues" evidence="1">
    <location>
        <begin position="249"/>
        <end position="261"/>
    </location>
</feature>
<feature type="compositionally biased region" description="Pro residues" evidence="1">
    <location>
        <begin position="637"/>
        <end position="648"/>
    </location>
</feature>
<feature type="compositionally biased region" description="Polar residues" evidence="1">
    <location>
        <begin position="753"/>
        <end position="762"/>
    </location>
</feature>
<evidence type="ECO:0000313" key="3">
    <source>
        <dbReference type="EMBL" id="KAK9853391.1"/>
    </source>
</evidence>
<accession>A0AAW1SSK7</accession>
<dbReference type="EMBL" id="JALJOV010001143">
    <property type="protein sequence ID" value="KAK9853391.1"/>
    <property type="molecule type" value="Genomic_DNA"/>
</dbReference>
<evidence type="ECO:0000313" key="4">
    <source>
        <dbReference type="Proteomes" id="UP001485043"/>
    </source>
</evidence>
<feature type="region of interest" description="Disordered" evidence="1">
    <location>
        <begin position="518"/>
        <end position="560"/>
    </location>
</feature>
<feature type="compositionally biased region" description="Polar residues" evidence="1">
    <location>
        <begin position="797"/>
        <end position="808"/>
    </location>
</feature>
<feature type="region of interest" description="Disordered" evidence="1">
    <location>
        <begin position="579"/>
        <end position="882"/>
    </location>
</feature>
<evidence type="ECO:0000256" key="1">
    <source>
        <dbReference type="SAM" id="MobiDB-lite"/>
    </source>
</evidence>
<feature type="compositionally biased region" description="Low complexity" evidence="1">
    <location>
        <begin position="267"/>
        <end position="278"/>
    </location>
</feature>
<keyword evidence="4" id="KW-1185">Reference proteome</keyword>
<comment type="caution">
    <text evidence="3">The sequence shown here is derived from an EMBL/GenBank/DDBJ whole genome shotgun (WGS) entry which is preliminary data.</text>
</comment>
<feature type="region of interest" description="Disordered" evidence="1">
    <location>
        <begin position="1"/>
        <end position="26"/>
    </location>
</feature>
<sequence length="948" mass="98102">MVRKKPLGELGPARRTRVEDAPAQNEIDPIAAATAAKLSKREEQLRAAAKAAAKAAAADITTTFYDLMPQKPKGPATSAPPKFDKGISAHPGSRPDSLSEKTVPGLQAMQPPAGSPGKGMRSEAAAPGSPTSLVNPLQSLLGYDNDDTGSDAGDLDSDKAEDAAKSASAEPDAMDAELASFMEELHSDGLLDEEGSAAADPSSTDASATVTAATSTAELGQQSGSAPSEIALDEPQPAASGDMGSDAARVGHSDTSTKEDSSSGFIGPAMPQAGAAPGSEAMKDLTSPAAIPAANSEVSAADDQVITESAVASELATEAAPAESSDPAEQRVIGELEGSAGWHEVMDMASGKVYFWESATNVVAWDPPEGSRPRSTSLQHENDLQAQRDNAASALAQPASSSVFATQPANGSELDGGIKKLGRSLLAELAGAVLARMGPHAIPDLLRLAIEAEVRLQDYQALARLFTQQQDASGPARQAGGGAQAGLAWATYQQHVIAHLQDLQATVSPALMEADFQQGTGSHPLWQPLPSAASEPSQADATLAQLPTNPSQPQSTLDTAPAAHDQLAVAALAASEPERAIGGSHAPQGREGSEDGEVDTDMDIDTDAAAPASSSLPALPSTASPDAEPDAASAPEDMPPLPDDPGPSPAESLADPAPTSPTVEAGTKAPSRALSRSPEPQGLGRMEYRAEPVRAATPPDPPLPPEPSIDALAAALLAETQERKRKASQPPVPAPAANAKRKKAGKFGKATSKLISKWQSVRQDLETQEKEEGGMDPEALERKRLQDAEAWRLEQLRSGTSSEENANFQPVAGDWRSKVKAARKAAKADSPEPDIRSAARVSEPAADTSKKVEAVSNSSSSSSSKKAAATNGKAPKGSRPDLEALAKGLPAGWRPMWDKGSNSIYYGNVSTKLFAKFLKSSLRAVSRSMHGAPVRHNNEHVVLFKVFT</sequence>
<dbReference type="AlphaFoldDB" id="A0AAW1SSK7"/>
<dbReference type="CDD" id="cd00201">
    <property type="entry name" value="WW"/>
    <property type="match status" value="1"/>
</dbReference>
<dbReference type="PROSITE" id="PS50020">
    <property type="entry name" value="WW_DOMAIN_2"/>
    <property type="match status" value="1"/>
</dbReference>
<feature type="compositionally biased region" description="Polar residues" evidence="1">
    <location>
        <begin position="534"/>
        <end position="558"/>
    </location>
</feature>
<feature type="compositionally biased region" description="Basic and acidic residues" evidence="1">
    <location>
        <begin position="826"/>
        <end position="837"/>
    </location>
</feature>
<dbReference type="InterPro" id="IPR001202">
    <property type="entry name" value="WW_dom"/>
</dbReference>
<feature type="compositionally biased region" description="Basic and acidic residues" evidence="1">
    <location>
        <begin position="763"/>
        <end position="795"/>
    </location>
</feature>
<dbReference type="Proteomes" id="UP001485043">
    <property type="component" value="Unassembled WGS sequence"/>
</dbReference>
<dbReference type="PANTHER" id="PTHR47852">
    <property type="entry name" value="OS06G0298400 PROTEIN"/>
    <property type="match status" value="1"/>
</dbReference>
<reference evidence="3 4" key="1">
    <citation type="journal article" date="2024" name="Nat. Commun.">
        <title>Phylogenomics reveals the evolutionary origins of lichenization in chlorophyte algae.</title>
        <authorList>
            <person name="Puginier C."/>
            <person name="Libourel C."/>
            <person name="Otte J."/>
            <person name="Skaloud P."/>
            <person name="Haon M."/>
            <person name="Grisel S."/>
            <person name="Petersen M."/>
            <person name="Berrin J.G."/>
            <person name="Delaux P.M."/>
            <person name="Dal Grande F."/>
            <person name="Keller J."/>
        </authorList>
    </citation>
    <scope>NUCLEOTIDE SEQUENCE [LARGE SCALE GENOMIC DNA]</scope>
    <source>
        <strain evidence="3 4">SAG 2523</strain>
    </source>
</reference>